<dbReference type="EMBL" id="KL197751">
    <property type="protein sequence ID" value="KDQ51177.1"/>
    <property type="molecule type" value="Genomic_DNA"/>
</dbReference>
<dbReference type="OrthoDB" id="2635672at2759"/>
<evidence type="ECO:0000313" key="2">
    <source>
        <dbReference type="EMBL" id="KDQ51177.1"/>
    </source>
</evidence>
<gene>
    <name evidence="2" type="ORF">JAAARDRAFT_41439</name>
</gene>
<evidence type="ECO:0000256" key="1">
    <source>
        <dbReference type="SAM" id="MobiDB-lite"/>
    </source>
</evidence>
<accession>A0A067PJG4</accession>
<feature type="region of interest" description="Disordered" evidence="1">
    <location>
        <begin position="32"/>
        <end position="60"/>
    </location>
</feature>
<feature type="compositionally biased region" description="Polar residues" evidence="1">
    <location>
        <begin position="38"/>
        <end position="55"/>
    </location>
</feature>
<dbReference type="AlphaFoldDB" id="A0A067PJG4"/>
<keyword evidence="3" id="KW-1185">Reference proteome</keyword>
<sequence>MNLAPNYSSNSLISSGDTATLVESASILSLDESDADSDNTTSAPFSRAATYQTPSAPGYHETVVDPARSRRHHGISGVAHRALSVFRRSNRTSKAAPLNVVTPFASTPSVISTTGTLLLNAATTSNLQASPSTGRISSTSAERITTDRLSLLLKNHDVLDYDDNPIHGSMFHQTCLKIISPLNFEGIRLLGDYRLPKLQGLHAYVHNPYSNHLDDLSTFIQQLPSVTYIWLYFCDEKSDDPEWAWELTVKLARFVSALSTKECRYLSISDHHFCSHNPITYESPSDVEKDQKVSSTAGPLQPKPFESLWMFTAGLRLLFTPPWLNWMVQTINASPLNTLHLTPSGALPWSTILPLIPVKSYQSFCMQGVTFSDLIRFLSRNPKVDVLSPIRVQFDLPSKGEGSSKGGPTKLSSPFPDGFVLPTLRTVIAEPDFIVHLLTNTNTSARPLLHSFMISGSSFPHNPSKHNPCDEMVSLYNAIQCIKIIRVPRAHFDFTVSSIQCLAWLLSQPFEQEKSSKNTSCITRIRLSFVHTSKHSPYQQLEILLPLWLSNFPSLDEFKFDYFSKDCTGERQLIKSIYHTCPSVEILSIGSIQVRSRKELA</sequence>
<protein>
    <submittedName>
        <fullName evidence="2">Uncharacterized protein</fullName>
    </submittedName>
</protein>
<dbReference type="HOGENOM" id="CLU_454189_0_0_1"/>
<proteinExistence type="predicted"/>
<name>A0A067PJG4_9AGAM</name>
<reference evidence="3" key="1">
    <citation type="journal article" date="2014" name="Proc. Natl. Acad. Sci. U.S.A.">
        <title>Extensive sampling of basidiomycete genomes demonstrates inadequacy of the white-rot/brown-rot paradigm for wood decay fungi.</title>
        <authorList>
            <person name="Riley R."/>
            <person name="Salamov A.A."/>
            <person name="Brown D.W."/>
            <person name="Nagy L.G."/>
            <person name="Floudas D."/>
            <person name="Held B.W."/>
            <person name="Levasseur A."/>
            <person name="Lombard V."/>
            <person name="Morin E."/>
            <person name="Otillar R."/>
            <person name="Lindquist E.A."/>
            <person name="Sun H."/>
            <person name="LaButti K.M."/>
            <person name="Schmutz J."/>
            <person name="Jabbour D."/>
            <person name="Luo H."/>
            <person name="Baker S.E."/>
            <person name="Pisabarro A.G."/>
            <person name="Walton J.D."/>
            <person name="Blanchette R.A."/>
            <person name="Henrissat B."/>
            <person name="Martin F."/>
            <person name="Cullen D."/>
            <person name="Hibbett D.S."/>
            <person name="Grigoriev I.V."/>
        </authorList>
    </citation>
    <scope>NUCLEOTIDE SEQUENCE [LARGE SCALE GENOMIC DNA]</scope>
    <source>
        <strain evidence="3">MUCL 33604</strain>
    </source>
</reference>
<organism evidence="2 3">
    <name type="scientific">Jaapia argillacea MUCL 33604</name>
    <dbReference type="NCBI Taxonomy" id="933084"/>
    <lineage>
        <taxon>Eukaryota</taxon>
        <taxon>Fungi</taxon>
        <taxon>Dikarya</taxon>
        <taxon>Basidiomycota</taxon>
        <taxon>Agaricomycotina</taxon>
        <taxon>Agaricomycetes</taxon>
        <taxon>Agaricomycetidae</taxon>
        <taxon>Jaapiales</taxon>
        <taxon>Jaapiaceae</taxon>
        <taxon>Jaapia</taxon>
    </lineage>
</organism>
<dbReference type="Proteomes" id="UP000027265">
    <property type="component" value="Unassembled WGS sequence"/>
</dbReference>
<evidence type="ECO:0000313" key="3">
    <source>
        <dbReference type="Proteomes" id="UP000027265"/>
    </source>
</evidence>
<dbReference type="InParanoid" id="A0A067PJG4"/>